<dbReference type="Proteomes" id="UP001288778">
    <property type="component" value="Unassembled WGS sequence"/>
</dbReference>
<evidence type="ECO:0000313" key="2">
    <source>
        <dbReference type="Proteomes" id="UP001288778"/>
    </source>
</evidence>
<accession>A0AAW9IAH8</accession>
<proteinExistence type="predicted"/>
<dbReference type="EMBL" id="WNUI01000892">
    <property type="protein sequence ID" value="MDZ4910895.1"/>
    <property type="molecule type" value="Genomic_DNA"/>
</dbReference>
<protein>
    <recommendedName>
        <fullName evidence="3">Phage protein</fullName>
    </recommendedName>
</protein>
<dbReference type="Pfam" id="PF09669">
    <property type="entry name" value="Phage_pRha"/>
    <property type="match status" value="1"/>
</dbReference>
<gene>
    <name evidence="1" type="ORF">GNF68_18255</name>
</gene>
<evidence type="ECO:0008006" key="3">
    <source>
        <dbReference type="Google" id="ProtNLM"/>
    </source>
</evidence>
<name>A0AAW9IAH8_CLOPF</name>
<sequence>MNSSLYQSFKVMESNQQTTMTSLEVVELINRFRLEEGNETVKRHDVLLRDIRNELKILEQVGITNDHNFVEVNYIDAKGEERPCYQMNKAGIMQMLNKE</sequence>
<evidence type="ECO:0000313" key="1">
    <source>
        <dbReference type="EMBL" id="MDZ4910895.1"/>
    </source>
</evidence>
<organism evidence="1 2">
    <name type="scientific">Clostridium perfringens</name>
    <dbReference type="NCBI Taxonomy" id="1502"/>
    <lineage>
        <taxon>Bacteria</taxon>
        <taxon>Bacillati</taxon>
        <taxon>Bacillota</taxon>
        <taxon>Clostridia</taxon>
        <taxon>Eubacteriales</taxon>
        <taxon>Clostridiaceae</taxon>
        <taxon>Clostridium</taxon>
    </lineage>
</organism>
<reference evidence="1" key="1">
    <citation type="submission" date="2019-11" db="EMBL/GenBank/DDBJ databases">
        <title>Characterization of Clostridium perfringens isolates from swine manure treated agricultural soils.</title>
        <authorList>
            <person name="Wushke S.T."/>
        </authorList>
    </citation>
    <scope>NUCLEOTIDE SEQUENCE</scope>
    <source>
        <strain evidence="1">X94</strain>
    </source>
</reference>
<dbReference type="RefSeq" id="WP_322396044.1">
    <property type="nucleotide sequence ID" value="NZ_WNUI01000892.1"/>
</dbReference>
<comment type="caution">
    <text evidence="1">The sequence shown here is derived from an EMBL/GenBank/DDBJ whole genome shotgun (WGS) entry which is preliminary data.</text>
</comment>
<feature type="non-terminal residue" evidence="1">
    <location>
        <position position="99"/>
    </location>
</feature>
<dbReference type="InterPro" id="IPR014054">
    <property type="entry name" value="Phage_regulatory_Rha"/>
</dbReference>
<dbReference type="AlphaFoldDB" id="A0AAW9IAH8"/>